<comment type="caution">
    <text evidence="1">The sequence shown here is derived from an EMBL/GenBank/DDBJ whole genome shotgun (WGS) entry which is preliminary data.</text>
</comment>
<reference evidence="1 2" key="1">
    <citation type="submission" date="2015-11" db="EMBL/GenBank/DDBJ databases">
        <title>Expanding the genomic diversity of Burkholderia species for the development of highly accurate diagnostics.</title>
        <authorList>
            <person name="Sahl J."/>
            <person name="Keim P."/>
            <person name="Wagner D."/>
        </authorList>
    </citation>
    <scope>NUCLEOTIDE SEQUENCE [LARGE SCALE GENOMIC DNA]</scope>
    <source>
        <strain evidence="1 2">MSMB2036</strain>
    </source>
</reference>
<evidence type="ECO:0000313" key="1">
    <source>
        <dbReference type="EMBL" id="KVG52556.1"/>
    </source>
</evidence>
<organism evidence="1 2">
    <name type="scientific">Burkholderia ubonensis</name>
    <dbReference type="NCBI Taxonomy" id="101571"/>
    <lineage>
        <taxon>Bacteria</taxon>
        <taxon>Pseudomonadati</taxon>
        <taxon>Pseudomonadota</taxon>
        <taxon>Betaproteobacteria</taxon>
        <taxon>Burkholderiales</taxon>
        <taxon>Burkholderiaceae</taxon>
        <taxon>Burkholderia</taxon>
        <taxon>Burkholderia cepacia complex</taxon>
    </lineage>
</organism>
<accession>A0A103QNB9</accession>
<protein>
    <submittedName>
        <fullName evidence="1">Uncharacterized protein</fullName>
    </submittedName>
</protein>
<evidence type="ECO:0000313" key="2">
    <source>
        <dbReference type="Proteomes" id="UP000064029"/>
    </source>
</evidence>
<proteinExistence type="predicted"/>
<name>A0A103QNB9_9BURK</name>
<dbReference type="Proteomes" id="UP000064029">
    <property type="component" value="Unassembled WGS sequence"/>
</dbReference>
<dbReference type="EMBL" id="LOXM01000286">
    <property type="protein sequence ID" value="KVG52556.1"/>
    <property type="molecule type" value="Genomic_DNA"/>
</dbReference>
<dbReference type="AlphaFoldDB" id="A0A103QNB9"/>
<sequence>MKRPKSLETFPCRGEIQPLPFEPRGDFCSTAWSRCKSRMIIGLQDHLPRPAPADIRHQHVIAQVRRICIGAVRAPRRTRHQRVDIDAFFCAF</sequence>
<gene>
    <name evidence="1" type="ORF">WJ33_01580</name>
</gene>